<evidence type="ECO:0000313" key="10">
    <source>
        <dbReference type="Proteomes" id="UP000053605"/>
    </source>
</evidence>
<dbReference type="PhylomeDB" id="A0A091W4E4"/>
<dbReference type="Proteomes" id="UP000053605">
    <property type="component" value="Unassembled WGS sequence"/>
</dbReference>
<reference evidence="9 10" key="1">
    <citation type="submission" date="2014-04" db="EMBL/GenBank/DDBJ databases">
        <title>Genome evolution of avian class.</title>
        <authorList>
            <person name="Zhang G."/>
            <person name="Li C."/>
        </authorList>
    </citation>
    <scope>NUCLEOTIDE SEQUENCE [LARGE SCALE GENOMIC DNA]</scope>
    <source>
        <strain evidence="9">BGI_N306</strain>
    </source>
</reference>
<protein>
    <submittedName>
        <fullName evidence="9">Enkurin domain-containing protein 1</fullName>
    </submittedName>
</protein>
<feature type="non-terminal residue" evidence="9">
    <location>
        <position position="1"/>
    </location>
</feature>
<feature type="region of interest" description="Disordered" evidence="7">
    <location>
        <begin position="1"/>
        <end position="23"/>
    </location>
</feature>
<organism evidence="9 10">
    <name type="scientific">Opisthocomus hoazin</name>
    <name type="common">Hoatzin</name>
    <name type="synonym">Phasianus hoazin</name>
    <dbReference type="NCBI Taxonomy" id="30419"/>
    <lineage>
        <taxon>Eukaryota</taxon>
        <taxon>Metazoa</taxon>
        <taxon>Chordata</taxon>
        <taxon>Craniata</taxon>
        <taxon>Vertebrata</taxon>
        <taxon>Euteleostomi</taxon>
        <taxon>Archelosauria</taxon>
        <taxon>Archosauria</taxon>
        <taxon>Dinosauria</taxon>
        <taxon>Saurischia</taxon>
        <taxon>Theropoda</taxon>
        <taxon>Coelurosauria</taxon>
        <taxon>Aves</taxon>
        <taxon>Neognathae</taxon>
        <taxon>Neoaves</taxon>
        <taxon>Opisthocomiformes</taxon>
        <taxon>Opisthocomidae</taxon>
        <taxon>Opisthocomus</taxon>
    </lineage>
</organism>
<keyword evidence="4" id="KW-0206">Cytoskeleton</keyword>
<evidence type="ECO:0000256" key="2">
    <source>
        <dbReference type="ARBA" id="ARBA00004245"/>
    </source>
</evidence>
<keyword evidence="6" id="KW-0175">Coiled coil</keyword>
<dbReference type="PROSITE" id="PS51665">
    <property type="entry name" value="ENKURIN"/>
    <property type="match status" value="1"/>
</dbReference>
<comment type="subcellular location">
    <subcellularLocation>
        <location evidence="1">Cell projection</location>
        <location evidence="1">Cilium</location>
    </subcellularLocation>
    <subcellularLocation>
        <location evidence="2">Cytoplasm</location>
        <location evidence="2">Cytoskeleton</location>
    </subcellularLocation>
</comment>
<dbReference type="InterPro" id="IPR052102">
    <property type="entry name" value="Enkurin_domain-protein"/>
</dbReference>
<dbReference type="PANTHER" id="PTHR21490:SF2">
    <property type="entry name" value="ENKURIN DOMAIN-CONTAINING PROTEIN 1"/>
    <property type="match status" value="1"/>
</dbReference>
<dbReference type="GO" id="GO:0005929">
    <property type="term" value="C:cilium"/>
    <property type="evidence" value="ECO:0007669"/>
    <property type="project" value="UniProtKB-SubCell"/>
</dbReference>
<feature type="domain" description="Enkurin" evidence="8">
    <location>
        <begin position="282"/>
        <end position="374"/>
    </location>
</feature>
<gene>
    <name evidence="9" type="ORF">N306_06282</name>
</gene>
<feature type="non-terminal residue" evidence="9">
    <location>
        <position position="377"/>
    </location>
</feature>
<dbReference type="GO" id="GO:0005881">
    <property type="term" value="C:cytoplasmic microtubule"/>
    <property type="evidence" value="ECO:0007669"/>
    <property type="project" value="TreeGrafter"/>
</dbReference>
<keyword evidence="3" id="KW-0963">Cytoplasm</keyword>
<sequence>RQSSGRMCEGPSRISGPIPPDPTLCPNCYQRPFSARGRLEGNAQELDLTSGLPDAIPNPYPALGSARQSQAAPRIRPPSGRGFLEKGQKGTLSLLLQLEGISLAGGQPVKKQQRSRRACACVGRIKEIQKKCREKERAQEHSQPKPVKALWKSQKYENVESKVKAKLQESSPPPNPEALKFLRAYSRCGPGIKPCRPPSPPPARTKVGADTEAAETLGSAAKILVEGKSIDFVKHNARNAKRAPLRRSQSLQTLAELLEQKRRAQEEYNAKQKGHVPQYLLQRKELWRRQTEEQLRNLPDPDTPPGHAMMPEGQRLETLGNLKQTQEELVKDLVMLPMRADTLSVQRRRVELERKLSQMEEAIKIFSRPKVFIKLDS</sequence>
<dbReference type="InterPro" id="IPR027012">
    <property type="entry name" value="Enkurin_dom"/>
</dbReference>
<dbReference type="EMBL" id="KK734658">
    <property type="protein sequence ID" value="KFR09920.1"/>
    <property type="molecule type" value="Genomic_DNA"/>
</dbReference>
<keyword evidence="10" id="KW-1185">Reference proteome</keyword>
<evidence type="ECO:0000256" key="3">
    <source>
        <dbReference type="ARBA" id="ARBA00022490"/>
    </source>
</evidence>
<evidence type="ECO:0000256" key="4">
    <source>
        <dbReference type="ARBA" id="ARBA00023212"/>
    </source>
</evidence>
<evidence type="ECO:0000256" key="5">
    <source>
        <dbReference type="ARBA" id="ARBA00023273"/>
    </source>
</evidence>
<feature type="region of interest" description="Disordered" evidence="7">
    <location>
        <begin position="48"/>
        <end position="83"/>
    </location>
</feature>
<evidence type="ECO:0000256" key="1">
    <source>
        <dbReference type="ARBA" id="ARBA00004138"/>
    </source>
</evidence>
<accession>A0A091W4E4</accession>
<dbReference type="Pfam" id="PF13864">
    <property type="entry name" value="Enkurin"/>
    <property type="match status" value="1"/>
</dbReference>
<feature type="coiled-coil region" evidence="6">
    <location>
        <begin position="247"/>
        <end position="274"/>
    </location>
</feature>
<dbReference type="AlphaFoldDB" id="A0A091W4E4"/>
<evidence type="ECO:0000313" key="9">
    <source>
        <dbReference type="EMBL" id="KFR09920.1"/>
    </source>
</evidence>
<keyword evidence="5" id="KW-0966">Cell projection</keyword>
<name>A0A091W4E4_OPIHO</name>
<evidence type="ECO:0000256" key="6">
    <source>
        <dbReference type="SAM" id="Coils"/>
    </source>
</evidence>
<evidence type="ECO:0000259" key="8">
    <source>
        <dbReference type="PROSITE" id="PS51665"/>
    </source>
</evidence>
<dbReference type="PANTHER" id="PTHR21490">
    <property type="entry name" value="ENKURIN-RELATED"/>
    <property type="match status" value="1"/>
</dbReference>
<evidence type="ECO:0000256" key="7">
    <source>
        <dbReference type="SAM" id="MobiDB-lite"/>
    </source>
</evidence>
<proteinExistence type="predicted"/>
<dbReference type="STRING" id="30419.A0A091W4E4"/>